<keyword evidence="4" id="KW-1185">Reference proteome</keyword>
<dbReference type="Gene3D" id="3.40.50.300">
    <property type="entry name" value="P-loop containing nucleotide triphosphate hydrolases"/>
    <property type="match status" value="2"/>
</dbReference>
<accession>A0A1H7K2G6</accession>
<reference evidence="3 4" key="1">
    <citation type="submission" date="2016-10" db="EMBL/GenBank/DDBJ databases">
        <authorList>
            <person name="de Groot N.N."/>
        </authorList>
    </citation>
    <scope>NUCLEOTIDE SEQUENCE [LARGE SCALE GENOMIC DNA]</scope>
    <source>
        <strain evidence="3 4">Nv1</strain>
    </source>
</reference>
<protein>
    <submittedName>
        <fullName evidence="3">Type III restriction enzyme</fullName>
    </submittedName>
</protein>
<dbReference type="InterPro" id="IPR006935">
    <property type="entry name" value="Helicase/UvrB_N"/>
</dbReference>
<dbReference type="InterPro" id="IPR045572">
    <property type="entry name" value="RE_endonuc_C"/>
</dbReference>
<evidence type="ECO:0000259" key="2">
    <source>
        <dbReference type="Pfam" id="PF19778"/>
    </source>
</evidence>
<dbReference type="SUPFAM" id="SSF52540">
    <property type="entry name" value="P-loop containing nucleoside triphosphate hydrolases"/>
    <property type="match status" value="2"/>
</dbReference>
<sequence>MKLQFDANQDYQLEAIRAVIALFVGQPDASQNDVPMVDEGLSSLKLSEAGVANQRVITDEQWLINLQAVQRAHGIDQSDALEQMELDDGTPVGTFPNFTIEMETGTGKTYVYLRTIHELSKTYGFKKFVIVVPSVAIREGVVKSLKITREHFQTLYNYERVEFTVYDSSRVNQLRNFALSDAIQILVINIDAFAKDSTEVKGSMDLGKAKKKGKGNVINQVRETGVKPIEFIQAAHPIVILDEPQNLETDNRKQAIARLIPTCTLRYSATHRNAYNLIYSLDPVRAYEMGLVKQIGVDSVIELKDANQAFVEVQEFRTAARSVKAKLSIWVNQAQGPAKKSVTVKNGDDLYVLSNRREIYRDSFIVNEIDAGEGFVTFANDVRVRVGSPHGTLTDAILRLQIEATVRRHFEKAQKLHPLGVKVLSVFFIDRVANYRVYGEDGSAGKGKFGQWFEEIYEQYRTKDDFDGLFTFDAAKVHNGYFSQDRRAVSPFETVTGKTNADAEASTFELIMRDKERLLDLAEPLAFIFSHSALREGWDNPNVFQICTLAESSSDIKKRQEIGRGLRLCVNKNGERVRGRAINRLTVIANESYEDFANQLQTEMVEAGVKFKREMVQNERDKVTVRLKKGYDADHPDNHFLSLWENIRARTRYRVEYKTSDLIAKAVSRIKDTMPPMERPKVALTRADIVIGPSGVVSKQTGFRTQNVENKYVMPDFVGQVQGKTGLAKSTVARILLDSGRLEDAVKNPQAFVDRVAELVNAVKREFLVYGDGSEGSGVKYVKLANAFYEMRHFENDDLMDVFASNVLAVQKQEKTLFSHIIIDSNSSPERLFAQACEDNDDVLFYIKLPRWFQIETPVGSYNPDWALTYRNDKTLYFVAETKKTNGDHVRLDLLRPIEDLRIECGKRHFKNFEEVQFRVVSSLIELVS</sequence>
<dbReference type="Pfam" id="PF19778">
    <property type="entry name" value="RE_endonuc"/>
    <property type="match status" value="1"/>
</dbReference>
<dbReference type="PANTHER" id="PTHR47396">
    <property type="entry name" value="TYPE I RESTRICTION ENZYME ECOKI R PROTEIN"/>
    <property type="match status" value="1"/>
</dbReference>
<gene>
    <name evidence="3" type="ORF">SAMN05216387_10385</name>
</gene>
<organism evidence="3 4">
    <name type="scientific">Nitrosovibrio tenuis</name>
    <dbReference type="NCBI Taxonomy" id="1233"/>
    <lineage>
        <taxon>Bacteria</taxon>
        <taxon>Pseudomonadati</taxon>
        <taxon>Pseudomonadota</taxon>
        <taxon>Betaproteobacteria</taxon>
        <taxon>Nitrosomonadales</taxon>
        <taxon>Nitrosomonadaceae</taxon>
        <taxon>Nitrosovibrio</taxon>
    </lineage>
</organism>
<dbReference type="RefSeq" id="WP_090828205.1">
    <property type="nucleotide sequence ID" value="NZ_FOBH01000003.1"/>
</dbReference>
<dbReference type="GO" id="GO:0005524">
    <property type="term" value="F:ATP binding"/>
    <property type="evidence" value="ECO:0007669"/>
    <property type="project" value="InterPro"/>
</dbReference>
<evidence type="ECO:0000259" key="1">
    <source>
        <dbReference type="Pfam" id="PF04851"/>
    </source>
</evidence>
<dbReference type="GO" id="GO:0003677">
    <property type="term" value="F:DNA binding"/>
    <property type="evidence" value="ECO:0007669"/>
    <property type="project" value="InterPro"/>
</dbReference>
<dbReference type="Proteomes" id="UP000198620">
    <property type="component" value="Unassembled WGS sequence"/>
</dbReference>
<dbReference type="EMBL" id="FOBH01000003">
    <property type="protein sequence ID" value="SEK81009.1"/>
    <property type="molecule type" value="Genomic_DNA"/>
</dbReference>
<evidence type="ECO:0000313" key="4">
    <source>
        <dbReference type="Proteomes" id="UP000198620"/>
    </source>
</evidence>
<proteinExistence type="predicted"/>
<feature type="domain" description="Helicase/UvrB N-terminal" evidence="1">
    <location>
        <begin position="94"/>
        <end position="271"/>
    </location>
</feature>
<dbReference type="GO" id="GO:0015668">
    <property type="term" value="F:type III site-specific deoxyribonuclease activity"/>
    <property type="evidence" value="ECO:0007669"/>
    <property type="project" value="InterPro"/>
</dbReference>
<dbReference type="Pfam" id="PF04851">
    <property type="entry name" value="ResIII"/>
    <property type="match status" value="1"/>
</dbReference>
<name>A0A1H7K2G6_9PROT</name>
<dbReference type="AlphaFoldDB" id="A0A1H7K2G6"/>
<feature type="domain" description="Type III restriction enzyme C-terminal endonuclease" evidence="2">
    <location>
        <begin position="814"/>
        <end position="922"/>
    </location>
</feature>
<dbReference type="OrthoDB" id="9804145at2"/>
<evidence type="ECO:0000313" key="3">
    <source>
        <dbReference type="EMBL" id="SEK81009.1"/>
    </source>
</evidence>
<dbReference type="InterPro" id="IPR027417">
    <property type="entry name" value="P-loop_NTPase"/>
</dbReference>
<dbReference type="GO" id="GO:0005829">
    <property type="term" value="C:cytosol"/>
    <property type="evidence" value="ECO:0007669"/>
    <property type="project" value="TreeGrafter"/>
</dbReference>
<dbReference type="PANTHER" id="PTHR47396:SF1">
    <property type="entry name" value="ATP-DEPENDENT HELICASE IRC3-RELATED"/>
    <property type="match status" value="1"/>
</dbReference>
<dbReference type="InterPro" id="IPR050742">
    <property type="entry name" value="Helicase_Restrict-Modif_Enz"/>
</dbReference>